<dbReference type="Proteomes" id="UP000014539">
    <property type="component" value="Unassembled WGS sequence"/>
</dbReference>
<dbReference type="PATRIC" id="fig|883165.3.peg.1083"/>
<organism evidence="1 2">
    <name type="scientific">Campylobacter ureolyticus ACS-301-V-Sch3b</name>
    <dbReference type="NCBI Taxonomy" id="883165"/>
    <lineage>
        <taxon>Bacteria</taxon>
        <taxon>Pseudomonadati</taxon>
        <taxon>Campylobacterota</taxon>
        <taxon>Epsilonproteobacteria</taxon>
        <taxon>Campylobacterales</taxon>
        <taxon>Campylobacteraceae</taxon>
        <taxon>Campylobacter</taxon>
    </lineage>
</organism>
<evidence type="ECO:0000313" key="2">
    <source>
        <dbReference type="Proteomes" id="UP000014539"/>
    </source>
</evidence>
<dbReference type="EMBL" id="AGYD01000009">
    <property type="protein sequence ID" value="EPH08454.1"/>
    <property type="molecule type" value="Genomic_DNA"/>
</dbReference>
<dbReference type="AlphaFoldDB" id="S3XCB2"/>
<reference evidence="1 2" key="1">
    <citation type="submission" date="2013-06" db="EMBL/GenBank/DDBJ databases">
        <title>The Genome Sequence of Campylobacter ureolyticus ACS-301-V-SCH3B.</title>
        <authorList>
            <consortium name="The Broad Institute Genomics Platform"/>
            <person name="Earl A."/>
            <person name="Ward D."/>
            <person name="Feldgarden M."/>
            <person name="Gevers D."/>
            <person name="Saerens B."/>
            <person name="Vaneechoutte M."/>
            <person name="Walker B."/>
            <person name="Young S."/>
            <person name="Zeng Q."/>
            <person name="Gargeya S."/>
            <person name="Fitzgerald M."/>
            <person name="Haas B."/>
            <person name="Abouelleil A."/>
            <person name="Allen A.W."/>
            <person name="Alvarado L."/>
            <person name="Arachchi H.M."/>
            <person name="Berlin A.M."/>
            <person name="Chapman S.B."/>
            <person name="Gainer-Dewar J."/>
            <person name="Goldberg J."/>
            <person name="Griggs A."/>
            <person name="Gujja S."/>
            <person name="Hansen M."/>
            <person name="Howarth C."/>
            <person name="Imamovic A."/>
            <person name="Ireland A."/>
            <person name="Larimer J."/>
            <person name="McCowan C."/>
            <person name="Murphy C."/>
            <person name="Pearson M."/>
            <person name="Poon T.W."/>
            <person name="Priest M."/>
            <person name="Roberts A."/>
            <person name="Saif S."/>
            <person name="Shea T."/>
            <person name="Sisk P."/>
            <person name="Sykes S."/>
            <person name="Wortman J."/>
            <person name="Nusbaum C."/>
            <person name="Birren B."/>
        </authorList>
    </citation>
    <scope>NUCLEOTIDE SEQUENCE [LARGE SCALE GENOMIC DNA]</scope>
    <source>
        <strain evidence="1 2">ACS-301-V-Sch3b</strain>
    </source>
</reference>
<name>S3XCB2_9BACT</name>
<dbReference type="RefSeq" id="WP_016646924.1">
    <property type="nucleotide sequence ID" value="NZ_KE340327.1"/>
</dbReference>
<accession>S3XCB2</accession>
<evidence type="ECO:0000313" key="1">
    <source>
        <dbReference type="EMBL" id="EPH08454.1"/>
    </source>
</evidence>
<comment type="caution">
    <text evidence="1">The sequence shown here is derived from an EMBL/GenBank/DDBJ whole genome shotgun (WGS) entry which is preliminary data.</text>
</comment>
<dbReference type="HOGENOM" id="CLU_1451937_0_0_7"/>
<protein>
    <submittedName>
        <fullName evidence="1">Uncharacterized protein</fullName>
    </submittedName>
</protein>
<gene>
    <name evidence="1" type="ORF">HMPREF9309_01069</name>
</gene>
<proteinExistence type="predicted"/>
<sequence>MYIIGIPWFNGYIQSIKYFFNILFSIYNLYKKSDFIYIRVPEPFCWFFAFLNFFKNKKIHYHYVSFPIEVINSYTGIKKILKKILYYPEYYLTAIAAFFNKSSCLGEKGRKKLPLILSKKIVPLYESSYRKNDMPLKKYSYISKENIIKFLYVGRITDGKGIDELIEDYADPKINPYKTIFLKGDF</sequence>
<keyword evidence="2" id="KW-1185">Reference proteome</keyword>
<dbReference type="Gene3D" id="3.40.50.2000">
    <property type="entry name" value="Glycogen Phosphorylase B"/>
    <property type="match status" value="2"/>
</dbReference>